<dbReference type="RefSeq" id="WP_240314765.1">
    <property type="nucleotide sequence ID" value="NZ_CP022601.1"/>
</dbReference>
<dbReference type="Proteomes" id="UP000255411">
    <property type="component" value="Chromosome"/>
</dbReference>
<name>A0A345VMZ7_9STRE</name>
<accession>A0A345VMZ7</accession>
<organism evidence="1 2">
    <name type="scientific">Streptococcus pluranimalium</name>
    <dbReference type="NCBI Taxonomy" id="82348"/>
    <lineage>
        <taxon>Bacteria</taxon>
        <taxon>Bacillati</taxon>
        <taxon>Bacillota</taxon>
        <taxon>Bacilli</taxon>
        <taxon>Lactobacillales</taxon>
        <taxon>Streptococcaceae</taxon>
        <taxon>Streptococcus</taxon>
    </lineage>
</organism>
<gene>
    <name evidence="1" type="ORF">Sp14A_22170</name>
</gene>
<reference evidence="1 2" key="1">
    <citation type="submission" date="2017-07" db="EMBL/GenBank/DDBJ databases">
        <title>Streptococcus pluranimalium as cause of bovine abortion.</title>
        <authorList>
            <person name="Rodriguez Campos S."/>
            <person name="Gobeli Brawand S."/>
            <person name="Brodard I."/>
            <person name="Rychener L."/>
            <person name="Perreten V."/>
        </authorList>
    </citation>
    <scope>NUCLEOTIDE SEQUENCE [LARGE SCALE GENOMIC DNA]</scope>
    <source>
        <strain evidence="1 2">14A0014</strain>
    </source>
</reference>
<protein>
    <submittedName>
        <fullName evidence="1">Uncharacterized protein</fullName>
    </submittedName>
</protein>
<evidence type="ECO:0000313" key="2">
    <source>
        <dbReference type="Proteomes" id="UP000255411"/>
    </source>
</evidence>
<sequence length="124" mass="14583">MKKEVINDIKMSYHQLNKESILSVKVIAKYRLTNNDVILNKSNLFYGIVIMKGNEVFHRPVYPYAPNPSNKKQLERFVEKYEEELLTFYGHGHNYSLGMALFGIGSGRKDIERDEWFKKGVIFY</sequence>
<proteinExistence type="predicted"/>
<dbReference type="EMBL" id="CP022601">
    <property type="protein sequence ID" value="AXJ14099.1"/>
    <property type="molecule type" value="Genomic_DNA"/>
</dbReference>
<dbReference type="AlphaFoldDB" id="A0A345VMZ7"/>
<evidence type="ECO:0000313" key="1">
    <source>
        <dbReference type="EMBL" id="AXJ14099.1"/>
    </source>
</evidence>